<evidence type="ECO:0000313" key="2">
    <source>
        <dbReference type="Proteomes" id="UP001164929"/>
    </source>
</evidence>
<proteinExistence type="predicted"/>
<protein>
    <submittedName>
        <fullName evidence="1">Uncharacterized protein</fullName>
    </submittedName>
</protein>
<comment type="caution">
    <text evidence="1">The sequence shown here is derived from an EMBL/GenBank/DDBJ whole genome shotgun (WGS) entry which is preliminary data.</text>
</comment>
<keyword evidence="2" id="KW-1185">Reference proteome</keyword>
<dbReference type="Proteomes" id="UP001164929">
    <property type="component" value="Chromosome 9"/>
</dbReference>
<sequence length="71" mass="8033">MEWRWVSPLRCHWRCICFPFTRIMTLYIQPVPGKSTVPLLFSMSLPSPINVPGCKLLCVATLLPSPLSACK</sequence>
<dbReference type="AlphaFoldDB" id="A0AAD6QB27"/>
<evidence type="ECO:0000313" key="1">
    <source>
        <dbReference type="EMBL" id="KAJ6984425.1"/>
    </source>
</evidence>
<organism evidence="1 2">
    <name type="scientific">Populus alba x Populus x berolinensis</name>
    <dbReference type="NCBI Taxonomy" id="444605"/>
    <lineage>
        <taxon>Eukaryota</taxon>
        <taxon>Viridiplantae</taxon>
        <taxon>Streptophyta</taxon>
        <taxon>Embryophyta</taxon>
        <taxon>Tracheophyta</taxon>
        <taxon>Spermatophyta</taxon>
        <taxon>Magnoliopsida</taxon>
        <taxon>eudicotyledons</taxon>
        <taxon>Gunneridae</taxon>
        <taxon>Pentapetalae</taxon>
        <taxon>rosids</taxon>
        <taxon>fabids</taxon>
        <taxon>Malpighiales</taxon>
        <taxon>Salicaceae</taxon>
        <taxon>Saliceae</taxon>
        <taxon>Populus</taxon>
    </lineage>
</organism>
<dbReference type="EMBL" id="JAQIZT010000009">
    <property type="protein sequence ID" value="KAJ6984425.1"/>
    <property type="molecule type" value="Genomic_DNA"/>
</dbReference>
<reference evidence="1" key="1">
    <citation type="journal article" date="2023" name="Mol. Ecol. Resour.">
        <title>Chromosome-level genome assembly of a triploid poplar Populus alba 'Berolinensis'.</title>
        <authorList>
            <person name="Chen S."/>
            <person name="Yu Y."/>
            <person name="Wang X."/>
            <person name="Wang S."/>
            <person name="Zhang T."/>
            <person name="Zhou Y."/>
            <person name="He R."/>
            <person name="Meng N."/>
            <person name="Wang Y."/>
            <person name="Liu W."/>
            <person name="Liu Z."/>
            <person name="Liu J."/>
            <person name="Guo Q."/>
            <person name="Huang H."/>
            <person name="Sederoff R.R."/>
            <person name="Wang G."/>
            <person name="Qu G."/>
            <person name="Chen S."/>
        </authorList>
    </citation>
    <scope>NUCLEOTIDE SEQUENCE</scope>
    <source>
        <strain evidence="1">SC-2020</strain>
    </source>
</reference>
<accession>A0AAD6QB27</accession>
<gene>
    <name evidence="1" type="ORF">NC653_022635</name>
</gene>
<name>A0AAD6QB27_9ROSI</name>